<keyword evidence="3" id="KW-1185">Reference proteome</keyword>
<gene>
    <name evidence="2" type="ORF">FIA58_004745</name>
</gene>
<dbReference type="Pfam" id="PF11396">
    <property type="entry name" value="PepSY_like"/>
    <property type="match status" value="1"/>
</dbReference>
<reference evidence="2" key="1">
    <citation type="submission" date="2019-05" db="EMBL/GenBank/DDBJ databases">
        <authorList>
            <person name="Lianzixin W."/>
        </authorList>
    </citation>
    <scope>NUCLEOTIDE SEQUENCE</scope>
    <source>
        <strain evidence="2">EC11</strain>
    </source>
</reference>
<comment type="caution">
    <text evidence="2">The sequence shown here is derived from an EMBL/GenBank/DDBJ whole genome shotgun (WGS) entry which is preliminary data.</text>
</comment>
<dbReference type="EMBL" id="VEVQ02000002">
    <property type="protein sequence ID" value="NHN24980.1"/>
    <property type="molecule type" value="Genomic_DNA"/>
</dbReference>
<dbReference type="InterPro" id="IPR021533">
    <property type="entry name" value="PepSY-like"/>
</dbReference>
<evidence type="ECO:0000313" key="2">
    <source>
        <dbReference type="EMBL" id="NHN24980.1"/>
    </source>
</evidence>
<reference evidence="2" key="2">
    <citation type="submission" date="2020-02" db="EMBL/GenBank/DDBJ databases">
        <title>Flavobacterium profundi sp. nov., isolated from a deep-sea seamount.</title>
        <authorList>
            <person name="Zhang D.-C."/>
        </authorList>
    </citation>
    <scope>NUCLEOTIDE SEQUENCE</scope>
    <source>
        <strain evidence="2">EC11</strain>
    </source>
</reference>
<dbReference type="SUPFAM" id="SSF160574">
    <property type="entry name" value="BT0923-like"/>
    <property type="match status" value="1"/>
</dbReference>
<proteinExistence type="predicted"/>
<organism evidence="2 3">
    <name type="scientific">Flavobacterium jejuense</name>
    <dbReference type="NCBI Taxonomy" id="1544455"/>
    <lineage>
        <taxon>Bacteria</taxon>
        <taxon>Pseudomonadati</taxon>
        <taxon>Bacteroidota</taxon>
        <taxon>Flavobacteriia</taxon>
        <taxon>Flavobacteriales</taxon>
        <taxon>Flavobacteriaceae</taxon>
        <taxon>Flavobacterium</taxon>
    </lineage>
</organism>
<sequence length="140" mass="15880">MKKLSFTVIIAISSMALSQAQEKKVPDAVIKAFKKEHPNVKASWDIEKKGFEAEFKMNGKDASENYSSNGKKMATEIEIEEKELPKKALEYVLKNYPNKKIKETAKITDANGTITYEIELKIDTKNTDLLFDSNGEFIKK</sequence>
<evidence type="ECO:0000313" key="3">
    <source>
        <dbReference type="Proteomes" id="UP000817854"/>
    </source>
</evidence>
<name>A0ABX0IMG0_9FLAO</name>
<accession>A0ABX0IMG0</accession>
<feature type="domain" description="Putative beta-lactamase-inhibitor-like PepSY-like" evidence="1">
    <location>
        <begin position="65"/>
        <end position="139"/>
    </location>
</feature>
<protein>
    <recommendedName>
        <fullName evidence="1">Putative beta-lactamase-inhibitor-like PepSY-like domain-containing protein</fullName>
    </recommendedName>
</protein>
<dbReference type="RefSeq" id="WP_140960585.1">
    <property type="nucleotide sequence ID" value="NZ_VEVQ02000002.1"/>
</dbReference>
<evidence type="ECO:0000259" key="1">
    <source>
        <dbReference type="Pfam" id="PF11396"/>
    </source>
</evidence>
<dbReference type="Proteomes" id="UP000817854">
    <property type="component" value="Unassembled WGS sequence"/>
</dbReference>
<dbReference type="Gene3D" id="3.10.450.360">
    <property type="match status" value="1"/>
</dbReference>